<dbReference type="GO" id="GO:0022857">
    <property type="term" value="F:transmembrane transporter activity"/>
    <property type="evidence" value="ECO:0007669"/>
    <property type="project" value="InterPro"/>
</dbReference>
<comment type="subcellular location">
    <subcellularLocation>
        <location evidence="1">Cell membrane</location>
        <topology evidence="1">Multi-pass membrane protein</topology>
    </subcellularLocation>
</comment>
<evidence type="ECO:0000256" key="3">
    <source>
        <dbReference type="ARBA" id="ARBA00022692"/>
    </source>
</evidence>
<dbReference type="RefSeq" id="WP_127363118.1">
    <property type="nucleotide sequence ID" value="NZ_CP025330.1"/>
</dbReference>
<feature type="transmembrane region" description="Helical" evidence="6">
    <location>
        <begin position="79"/>
        <end position="98"/>
    </location>
</feature>
<feature type="transmembrane region" description="Helical" evidence="6">
    <location>
        <begin position="21"/>
        <end position="41"/>
    </location>
</feature>
<keyword evidence="5 6" id="KW-0472">Membrane</keyword>
<feature type="transmembrane region" description="Helical" evidence="6">
    <location>
        <begin position="217"/>
        <end position="238"/>
    </location>
</feature>
<protein>
    <submittedName>
        <fullName evidence="7">ATPase</fullName>
    </submittedName>
</protein>
<dbReference type="Pfam" id="PF02653">
    <property type="entry name" value="BPD_transp_2"/>
    <property type="match status" value="1"/>
</dbReference>
<feature type="transmembrane region" description="Helical" evidence="6">
    <location>
        <begin position="53"/>
        <end position="72"/>
    </location>
</feature>
<dbReference type="PANTHER" id="PTHR32196">
    <property type="entry name" value="ABC TRANSPORTER PERMEASE PROTEIN YPHD-RELATED-RELATED"/>
    <property type="match status" value="1"/>
</dbReference>
<feature type="transmembrane region" description="Helical" evidence="6">
    <location>
        <begin position="104"/>
        <end position="123"/>
    </location>
</feature>
<accession>A0A3T0DG81</accession>
<dbReference type="EMBL" id="CP025330">
    <property type="protein sequence ID" value="AZT94103.1"/>
    <property type="molecule type" value="Genomic_DNA"/>
</dbReference>
<reference evidence="7 8" key="1">
    <citation type="submission" date="2017-12" db="EMBL/GenBank/DDBJ databases">
        <authorList>
            <person name="Levesque S."/>
        </authorList>
    </citation>
    <scope>NUCLEOTIDE SEQUENCE [LARGE SCALE GENOMIC DNA]</scope>
    <source>
        <strain evidence="7 8">SMQ-1417</strain>
    </source>
</reference>
<evidence type="ECO:0000256" key="4">
    <source>
        <dbReference type="ARBA" id="ARBA00022989"/>
    </source>
</evidence>
<feature type="transmembrane region" description="Helical" evidence="6">
    <location>
        <begin position="274"/>
        <end position="293"/>
    </location>
</feature>
<dbReference type="InterPro" id="IPR001851">
    <property type="entry name" value="ABC_transp_permease"/>
</dbReference>
<keyword evidence="4 6" id="KW-1133">Transmembrane helix</keyword>
<keyword evidence="2" id="KW-1003">Cell membrane</keyword>
<dbReference type="PANTHER" id="PTHR32196:SF19">
    <property type="entry name" value="GALACTOFURANOSE TRANSPORTER PERMEASE PROTEIN YTFT"/>
    <property type="match status" value="1"/>
</dbReference>
<evidence type="ECO:0000256" key="5">
    <source>
        <dbReference type="ARBA" id="ARBA00023136"/>
    </source>
</evidence>
<dbReference type="AlphaFoldDB" id="A0A3T0DG81"/>
<feature type="transmembrane region" description="Helical" evidence="6">
    <location>
        <begin position="168"/>
        <end position="188"/>
    </location>
</feature>
<evidence type="ECO:0000256" key="1">
    <source>
        <dbReference type="ARBA" id="ARBA00004651"/>
    </source>
</evidence>
<feature type="transmembrane region" description="Helical" evidence="6">
    <location>
        <begin position="299"/>
        <end position="318"/>
    </location>
</feature>
<gene>
    <name evidence="7" type="ORF">CXR23_13875</name>
</gene>
<feature type="transmembrane region" description="Helical" evidence="6">
    <location>
        <begin position="130"/>
        <end position="148"/>
    </location>
</feature>
<dbReference type="CDD" id="cd06579">
    <property type="entry name" value="TM_PBP1_transp_AraH_like"/>
    <property type="match status" value="1"/>
</dbReference>
<evidence type="ECO:0000256" key="6">
    <source>
        <dbReference type="SAM" id="Phobius"/>
    </source>
</evidence>
<feature type="transmembrane region" description="Helical" evidence="6">
    <location>
        <begin position="250"/>
        <end position="267"/>
    </location>
</feature>
<organism evidence="7 8">
    <name type="scientific">Brevibacterium aurantiacum</name>
    <dbReference type="NCBI Taxonomy" id="273384"/>
    <lineage>
        <taxon>Bacteria</taxon>
        <taxon>Bacillati</taxon>
        <taxon>Actinomycetota</taxon>
        <taxon>Actinomycetes</taxon>
        <taxon>Micrococcales</taxon>
        <taxon>Brevibacteriaceae</taxon>
        <taxon>Brevibacterium</taxon>
    </lineage>
</organism>
<evidence type="ECO:0000313" key="8">
    <source>
        <dbReference type="Proteomes" id="UP000283000"/>
    </source>
</evidence>
<dbReference type="Proteomes" id="UP000283000">
    <property type="component" value="Chromosome"/>
</dbReference>
<sequence length="322" mass="32807">MTTATATTSAPVKRSTSVRTWIAAYGVYLALALLVIVNVIITPHFLTVSNLRLQLIQTAPVLIVALGMAMVIGTKGIDLSVGSVMALSAAVMPLYIGYGTLPAIIVGIVAGGLSGLMIGLLVSHFGLQPIVATLAVLIGGRGLANVIGGEIKNLSDPGLAVLGTGSLLGVPYSVLSAIVFVIVVGFLMRRTSFGVMIEAIGGNKRAAELAGIRIKSVLVTVYVLSGLLAAFAGILVAARSQASDPRTLGLLMELSAIAAVVIGGTSLNGGRVRVLGTVGGALLMQLIVSTLVSHNVADSISQMVQAVVIVVAVALQVGRRRT</sequence>
<proteinExistence type="predicted"/>
<evidence type="ECO:0000256" key="2">
    <source>
        <dbReference type="ARBA" id="ARBA00022475"/>
    </source>
</evidence>
<dbReference type="GO" id="GO:0005886">
    <property type="term" value="C:plasma membrane"/>
    <property type="evidence" value="ECO:0007669"/>
    <property type="project" value="UniProtKB-SubCell"/>
</dbReference>
<name>A0A3T0DG81_BREAU</name>
<evidence type="ECO:0000313" key="7">
    <source>
        <dbReference type="EMBL" id="AZT94103.1"/>
    </source>
</evidence>
<reference evidence="7 8" key="2">
    <citation type="submission" date="2019-01" db="EMBL/GenBank/DDBJ databases">
        <title>Comparative genomic analysis of Brevibacterium aurantiacum sheds light on its evolution and its adaptation to smear-ripened cheeses.</title>
        <authorList>
            <person name="Moineau S."/>
        </authorList>
    </citation>
    <scope>NUCLEOTIDE SEQUENCE [LARGE SCALE GENOMIC DNA]</scope>
    <source>
        <strain evidence="7 8">SMQ-1417</strain>
    </source>
</reference>
<keyword evidence="3 6" id="KW-0812">Transmembrane</keyword>